<proteinExistence type="inferred from homology"/>
<evidence type="ECO:0000313" key="4">
    <source>
        <dbReference type="EMBL" id="WOX22040.1"/>
    </source>
</evidence>
<organism evidence="4 5">
    <name type="scientific">Streptomyces solicathayae</name>
    <dbReference type="NCBI Taxonomy" id="3081768"/>
    <lineage>
        <taxon>Bacteria</taxon>
        <taxon>Bacillati</taxon>
        <taxon>Actinomycetota</taxon>
        <taxon>Actinomycetes</taxon>
        <taxon>Kitasatosporales</taxon>
        <taxon>Streptomycetaceae</taxon>
        <taxon>Streptomyces</taxon>
    </lineage>
</organism>
<dbReference type="SUPFAM" id="SSF56214">
    <property type="entry name" value="4'-phosphopantetheinyl transferase"/>
    <property type="match status" value="2"/>
</dbReference>
<dbReference type="Pfam" id="PF01648">
    <property type="entry name" value="ACPS"/>
    <property type="match status" value="1"/>
</dbReference>
<sequence>MSAALAVVRPGECHVWTARAVSVRSAAAPALLKLLDAGERARYEAFLRDDPRALYLTAHALLRELVGAELDRDPAELAFTAVCRHCTSGGHGKPRLPDSPLHLSLSHSGDRVAVALTYTGPVGVDVEQLTRPGEAPLMVLSAEERAAYDLLPEGERTRGFTRYWTRKEAVLKATGDGLSVDPALLTVSAPDAPAALLGWAEREQPHPPVRLYDVPVSGDCLVSVAVLGDDCRVVMHEVAYDGDGVLRRPRRTGA</sequence>
<dbReference type="InterPro" id="IPR050559">
    <property type="entry name" value="P-Pant_transferase_sf"/>
</dbReference>
<evidence type="ECO:0000256" key="2">
    <source>
        <dbReference type="ARBA" id="ARBA00022679"/>
    </source>
</evidence>
<accession>A0ABZ0LRV8</accession>
<dbReference type="RefSeq" id="WP_318103053.1">
    <property type="nucleotide sequence ID" value="NZ_CP137573.1"/>
</dbReference>
<dbReference type="PANTHER" id="PTHR12215">
    <property type="entry name" value="PHOSPHOPANTETHEINE TRANSFERASE"/>
    <property type="match status" value="1"/>
</dbReference>
<evidence type="ECO:0000259" key="3">
    <source>
        <dbReference type="Pfam" id="PF01648"/>
    </source>
</evidence>
<dbReference type="InterPro" id="IPR008278">
    <property type="entry name" value="4-PPantetheinyl_Trfase_dom"/>
</dbReference>
<dbReference type="EMBL" id="CP137573">
    <property type="protein sequence ID" value="WOX22040.1"/>
    <property type="molecule type" value="Genomic_DNA"/>
</dbReference>
<dbReference type="GO" id="GO:0016740">
    <property type="term" value="F:transferase activity"/>
    <property type="evidence" value="ECO:0007669"/>
    <property type="project" value="UniProtKB-KW"/>
</dbReference>
<keyword evidence="2 4" id="KW-0808">Transferase</keyword>
<protein>
    <submittedName>
        <fullName evidence="4">4'-phosphopantetheinyl transferase superfamily protein</fullName>
    </submittedName>
</protein>
<evidence type="ECO:0000313" key="5">
    <source>
        <dbReference type="Proteomes" id="UP001301731"/>
    </source>
</evidence>
<name>A0ABZ0LRV8_9ACTN</name>
<dbReference type="InterPro" id="IPR037143">
    <property type="entry name" value="4-PPantetheinyl_Trfase_dom_sf"/>
</dbReference>
<evidence type="ECO:0000256" key="1">
    <source>
        <dbReference type="ARBA" id="ARBA00010990"/>
    </source>
</evidence>
<gene>
    <name evidence="4" type="ORF">R2D22_11810</name>
</gene>
<reference evidence="4 5" key="1">
    <citation type="submission" date="2023-10" db="EMBL/GenBank/DDBJ databases">
        <title>The genome sequence of Streptomyces sp. HUAS YS2.</title>
        <authorList>
            <person name="Mo P."/>
        </authorList>
    </citation>
    <scope>NUCLEOTIDE SEQUENCE [LARGE SCALE GENOMIC DNA]</scope>
    <source>
        <strain evidence="4 5">HUAS YS2</strain>
    </source>
</reference>
<keyword evidence="5" id="KW-1185">Reference proteome</keyword>
<dbReference type="PANTHER" id="PTHR12215:SF10">
    <property type="entry name" value="L-AMINOADIPATE-SEMIALDEHYDE DEHYDROGENASE-PHOSPHOPANTETHEINYL TRANSFERASE"/>
    <property type="match status" value="1"/>
</dbReference>
<dbReference type="Proteomes" id="UP001301731">
    <property type="component" value="Chromosome"/>
</dbReference>
<dbReference type="Gene3D" id="3.90.470.20">
    <property type="entry name" value="4'-phosphopantetheinyl transferase domain"/>
    <property type="match status" value="2"/>
</dbReference>
<comment type="similarity">
    <text evidence="1">Belongs to the P-Pant transferase superfamily. Gsp/Sfp/HetI/AcpT family.</text>
</comment>
<feature type="domain" description="4'-phosphopantetheinyl transferase" evidence="3">
    <location>
        <begin position="121"/>
        <end position="205"/>
    </location>
</feature>